<dbReference type="RefSeq" id="XP_002787217.1">
    <property type="nucleotide sequence ID" value="XM_002787171.1"/>
</dbReference>
<sequence length="386" mass="43610">MFGCSSGTPPPQVPTVPAQTTTSAFLPTTNTGTATYPKTTQTPTRRMLGTYTWSQNYWRDGNEKLFEFLNSDMGQEWNCGDVSVNIADSTNAHALATPEKLVEFMVNFRRKTNNQGILWLTYGDVVSKEGALMVAFVQTFKDFLINYVDANTMAEIAPIGLSFDVEHIEQNYIKEALQDAQQMKEDLHKGLGYLPNSIYVQYTIEGAPDTLGTQYVMQYADSALMMLYRNEIKDTTGNNADDLLGRLRWMLHDQCLVCTQPGWQNLKAKITIMVEGSCKMGSNCHKISMCAFDSATYPNPSGGIEYAWNTLNKMKALMVPDGIVTQEQYDGLFNHEGTLFTLHNWEWTRCYYGDSFSQSMGYIVHKLAFYQEEPGVPSHNRFTRIL</sequence>
<name>C5K930_PERM5</name>
<dbReference type="OMA" id="VEHIEQN"/>
<reference evidence="2 3" key="1">
    <citation type="submission" date="2008-07" db="EMBL/GenBank/DDBJ databases">
        <authorList>
            <person name="El-Sayed N."/>
            <person name="Caler E."/>
            <person name="Inman J."/>
            <person name="Amedeo P."/>
            <person name="Hass B."/>
            <person name="Wortman J."/>
        </authorList>
    </citation>
    <scope>NUCLEOTIDE SEQUENCE [LARGE SCALE GENOMIC DNA]</scope>
    <source>
        <strain evidence="3">ATCC 50983 / TXsc</strain>
    </source>
</reference>
<proteinExistence type="predicted"/>
<gene>
    <name evidence="2" type="ORF">Pmar_PMAR021227</name>
</gene>
<evidence type="ECO:0008006" key="4">
    <source>
        <dbReference type="Google" id="ProtNLM"/>
    </source>
</evidence>
<evidence type="ECO:0000313" key="3">
    <source>
        <dbReference type="Proteomes" id="UP000007800"/>
    </source>
</evidence>
<evidence type="ECO:0000256" key="1">
    <source>
        <dbReference type="SAM" id="MobiDB-lite"/>
    </source>
</evidence>
<organism evidence="3">
    <name type="scientific">Perkinsus marinus (strain ATCC 50983 / TXsc)</name>
    <dbReference type="NCBI Taxonomy" id="423536"/>
    <lineage>
        <taxon>Eukaryota</taxon>
        <taxon>Sar</taxon>
        <taxon>Alveolata</taxon>
        <taxon>Perkinsozoa</taxon>
        <taxon>Perkinsea</taxon>
        <taxon>Perkinsida</taxon>
        <taxon>Perkinsidae</taxon>
        <taxon>Perkinsus</taxon>
    </lineage>
</organism>
<dbReference type="OrthoDB" id="429494at2759"/>
<feature type="compositionally biased region" description="Low complexity" evidence="1">
    <location>
        <begin position="31"/>
        <end position="41"/>
    </location>
</feature>
<dbReference type="AlphaFoldDB" id="C5K930"/>
<dbReference type="EMBL" id="GG671347">
    <property type="protein sequence ID" value="EER19013.1"/>
    <property type="molecule type" value="Genomic_DNA"/>
</dbReference>
<evidence type="ECO:0000313" key="2">
    <source>
        <dbReference type="EMBL" id="EER19013.1"/>
    </source>
</evidence>
<dbReference type="Proteomes" id="UP000007800">
    <property type="component" value="Unassembled WGS sequence"/>
</dbReference>
<dbReference type="InParanoid" id="C5K930"/>
<protein>
    <recommendedName>
        <fullName evidence="4">GH18 domain-containing protein</fullName>
    </recommendedName>
</protein>
<accession>C5K930</accession>
<dbReference type="GeneID" id="9049593"/>
<keyword evidence="3" id="KW-1185">Reference proteome</keyword>
<feature type="region of interest" description="Disordered" evidence="1">
    <location>
        <begin position="1"/>
        <end position="41"/>
    </location>
</feature>